<evidence type="ECO:0000313" key="2">
    <source>
        <dbReference type="Proteomes" id="UP000818624"/>
    </source>
</evidence>
<dbReference type="PANTHER" id="PTHR48100:SF1">
    <property type="entry name" value="HISTIDINE PHOSPHATASE FAMILY PROTEIN-RELATED"/>
    <property type="match status" value="1"/>
</dbReference>
<dbReference type="InterPro" id="IPR013078">
    <property type="entry name" value="His_Pase_superF_clade-1"/>
</dbReference>
<sequence>MPSITFDTLPYFAYDQPGPWPALLPRFGLQASSWSEIERAIDASSNEHVSCKLVYLARHGQGYHNLAEEKACATLMQYGSAAWESHHAKRFGDDTLTWGPDPALTPLGYAQAEAVREAWRAALAGPDPPPVPTVLCSSPLRRSLDTAAITWDAIDAAPSTLYIYEDLREVCGKNTCDQRRTRSQIAQAAPMRVVFADRFVEADEMWTVRQSLTQPARESDDAMRARVHRVLESIWEGVGRDAKGRPVHSSSPKCDLSWGCDAAHL</sequence>
<keyword evidence="2" id="KW-1185">Reference proteome</keyword>
<reference evidence="1 2" key="1">
    <citation type="journal article" date="2020" name="Elife">
        <title>Loss of centromere function drives karyotype evolution in closely related Malassezia species.</title>
        <authorList>
            <person name="Sankaranarayanan S.R."/>
            <person name="Ianiri G."/>
            <person name="Coelho M.A."/>
            <person name="Reza M.H."/>
            <person name="Thimmappa B.C."/>
            <person name="Ganguly P."/>
            <person name="Vadnala R.N."/>
            <person name="Sun S."/>
            <person name="Siddharthan R."/>
            <person name="Tellgren-Roth C."/>
            <person name="Dawson T.L."/>
            <person name="Heitman J."/>
            <person name="Sanyal K."/>
        </authorList>
    </citation>
    <scope>NUCLEOTIDE SEQUENCE [LARGE SCALE GENOMIC DNA]</scope>
    <source>
        <strain evidence="1">CBS14141</strain>
    </source>
</reference>
<dbReference type="InterPro" id="IPR029033">
    <property type="entry name" value="His_PPase_superfam"/>
</dbReference>
<dbReference type="PANTHER" id="PTHR48100">
    <property type="entry name" value="BROAD-SPECIFICITY PHOSPHATASE YOR283W-RELATED"/>
    <property type="match status" value="1"/>
</dbReference>
<accession>A0ABY8ETC8</accession>
<evidence type="ECO:0008006" key="3">
    <source>
        <dbReference type="Google" id="ProtNLM"/>
    </source>
</evidence>
<dbReference type="EMBL" id="CP046235">
    <property type="protein sequence ID" value="WFD47970.1"/>
    <property type="molecule type" value="Genomic_DNA"/>
</dbReference>
<dbReference type="Gene3D" id="3.40.50.1240">
    <property type="entry name" value="Phosphoglycerate mutase-like"/>
    <property type="match status" value="1"/>
</dbReference>
<gene>
    <name evidence="1" type="ORF">GLX27_002635</name>
</gene>
<evidence type="ECO:0000313" key="1">
    <source>
        <dbReference type="EMBL" id="WFD47970.1"/>
    </source>
</evidence>
<dbReference type="Proteomes" id="UP000818624">
    <property type="component" value="Chromosome 2"/>
</dbReference>
<dbReference type="Pfam" id="PF00300">
    <property type="entry name" value="His_Phos_1"/>
    <property type="match status" value="1"/>
</dbReference>
<protein>
    <recommendedName>
        <fullName evidence="3">Phosphoglycerate mutase</fullName>
    </recommendedName>
</protein>
<organism evidence="1 2">
    <name type="scientific">Malassezia furfur</name>
    <name type="common">Pityriasis versicolor infection agent</name>
    <name type="synonym">Pityrosporum furfur</name>
    <dbReference type="NCBI Taxonomy" id="55194"/>
    <lineage>
        <taxon>Eukaryota</taxon>
        <taxon>Fungi</taxon>
        <taxon>Dikarya</taxon>
        <taxon>Basidiomycota</taxon>
        <taxon>Ustilaginomycotina</taxon>
        <taxon>Malasseziomycetes</taxon>
        <taxon>Malasseziales</taxon>
        <taxon>Malasseziaceae</taxon>
        <taxon>Malassezia</taxon>
    </lineage>
</organism>
<dbReference type="InterPro" id="IPR050275">
    <property type="entry name" value="PGM_Phosphatase"/>
</dbReference>
<proteinExistence type="predicted"/>
<name>A0ABY8ETC8_MALFU</name>
<dbReference type="SUPFAM" id="SSF53254">
    <property type="entry name" value="Phosphoglycerate mutase-like"/>
    <property type="match status" value="1"/>
</dbReference>
<dbReference type="CDD" id="cd07067">
    <property type="entry name" value="HP_PGM_like"/>
    <property type="match status" value="1"/>
</dbReference>